<evidence type="ECO:0000313" key="2">
    <source>
        <dbReference type="EMBL" id="KLT42448.1"/>
    </source>
</evidence>
<organism evidence="2 3">
    <name type="scientific">Cutaneotrichosporon oleaginosum</name>
    <dbReference type="NCBI Taxonomy" id="879819"/>
    <lineage>
        <taxon>Eukaryota</taxon>
        <taxon>Fungi</taxon>
        <taxon>Dikarya</taxon>
        <taxon>Basidiomycota</taxon>
        <taxon>Agaricomycotina</taxon>
        <taxon>Tremellomycetes</taxon>
        <taxon>Trichosporonales</taxon>
        <taxon>Trichosporonaceae</taxon>
        <taxon>Cutaneotrichosporon</taxon>
    </lineage>
</organism>
<evidence type="ECO:0000256" key="1">
    <source>
        <dbReference type="SAM" id="MobiDB-lite"/>
    </source>
</evidence>
<gene>
    <name evidence="2" type="ORF">CC85DRAFT_318521</name>
</gene>
<evidence type="ECO:0000313" key="3">
    <source>
        <dbReference type="Proteomes" id="UP000053611"/>
    </source>
</evidence>
<name>A0A0J0XMZ7_9TREE</name>
<dbReference type="Proteomes" id="UP000053611">
    <property type="component" value="Unassembled WGS sequence"/>
</dbReference>
<dbReference type="RefSeq" id="XP_018278939.1">
    <property type="nucleotide sequence ID" value="XM_018426168.1"/>
</dbReference>
<dbReference type="AlphaFoldDB" id="A0A0J0XMZ7"/>
<protein>
    <recommendedName>
        <fullName evidence="4">F-box domain-containing protein</fullName>
    </recommendedName>
</protein>
<proteinExistence type="predicted"/>
<feature type="compositionally biased region" description="Pro residues" evidence="1">
    <location>
        <begin position="755"/>
        <end position="774"/>
    </location>
</feature>
<dbReference type="EMBL" id="KQ087205">
    <property type="protein sequence ID" value="KLT42448.1"/>
    <property type="molecule type" value="Genomic_DNA"/>
</dbReference>
<dbReference type="GeneID" id="28986771"/>
<feature type="region of interest" description="Disordered" evidence="1">
    <location>
        <begin position="754"/>
        <end position="812"/>
    </location>
</feature>
<feature type="region of interest" description="Disordered" evidence="1">
    <location>
        <begin position="1"/>
        <end position="28"/>
    </location>
</feature>
<evidence type="ECO:0008006" key="4">
    <source>
        <dbReference type="Google" id="ProtNLM"/>
    </source>
</evidence>
<reference evidence="2 3" key="1">
    <citation type="submission" date="2015-03" db="EMBL/GenBank/DDBJ databases">
        <title>Genomics and transcriptomics of the oil-accumulating basidiomycete yeast T. oleaginosus allow insights into substrate utilization and the diverse evolutionary trajectories of mating systems in fungi.</title>
        <authorList>
            <consortium name="DOE Joint Genome Institute"/>
            <person name="Kourist R."/>
            <person name="Kracht O."/>
            <person name="Bracharz F."/>
            <person name="Lipzen A."/>
            <person name="Nolan M."/>
            <person name="Ohm R."/>
            <person name="Grigoriev I."/>
            <person name="Sun S."/>
            <person name="Heitman J."/>
            <person name="Bruck T."/>
            <person name="Nowrousian M."/>
        </authorList>
    </citation>
    <scope>NUCLEOTIDE SEQUENCE [LARGE SCALE GENOMIC DNA]</scope>
    <source>
        <strain evidence="2 3">IBC0246</strain>
    </source>
</reference>
<keyword evidence="3" id="KW-1185">Reference proteome</keyword>
<sequence length="862" mass="94512">MPSTLSTADDTLPLTSHTTNTIRGSGRSSQRLDISCHLFGDPPRAGDMAVDVGLTPLAYAAHPSIVHRIAQYACPRTKLALRATSRSLRHLLDPGIFEHVILSGEPGAERLRSPAGHLPGAPWHLGDPTWLLRLPYVRVLDLQVPPGSAWEMYKAELSGLEVVRGANHLPPHEPIKEPPFERQVDTMVDTLHLCGAPPAPLCAGPARKHVINILFDPYAAHIPHAIFAPGTASHIVLVFSPHHCTPARGRLVARAHNLLCSVLGQFITALWRSAIVESVTFVGVAELDLRSLGLSNSFSVRDVEEAVRAAFVTVAFQEPMTHDSTVVDFLATVKFASRAAYRVTVGERRYFLETGIESTERSSPLDHTCYPHILERVLALAPWDSLLRLRRVSRSLKERIDAVLFKHLVVLPGSLPYILFVRGAGGRLPAVSTWNASHRDCLVDIRNHAFFQHTRLLDIPAELDAGIAILVSALLPNLEVVRNFAPKHTQLMHAETEVHYQPLSFFAQQNIVRFVPSSRACKARLVITHLYDAALPTASEMPSVSSVRGHVDEVVIVFSAFKYPTSSRARSPLEFFDHAIAYFVSALNRRRISRETAKLKFVGVGEMVAAVTPRPVIAIAPTEPAERARAEVRNALLDPAALGDGRLATLLLQRAFEERGAEWRVPTRGDAADHLIFMSRDEYITDEAASWATEPNVHKTSLSASNLANHFIHFDDDITILLIPMKLALFILPLVAAAPIPGFRWWSYGTGFSPAPAPQKQPPTAPEPPAPEPPSESSQPQAQPETEPEPAPQPPVAPEEPAPAPAPQAPRPAVYQNATDWWVPGTVLHGTWREGKWDGVDNTAGAVMYVDDRNIAVTIVPI</sequence>
<accession>A0A0J0XMZ7</accession>
<feature type="compositionally biased region" description="Pro residues" evidence="1">
    <location>
        <begin position="789"/>
        <end position="810"/>
    </location>
</feature>
<feature type="compositionally biased region" description="Low complexity" evidence="1">
    <location>
        <begin position="775"/>
        <end position="785"/>
    </location>
</feature>